<dbReference type="SMART" id="SM00717">
    <property type="entry name" value="SANT"/>
    <property type="match status" value="1"/>
</dbReference>
<dbReference type="GO" id="GO:0003677">
    <property type="term" value="F:DNA binding"/>
    <property type="evidence" value="ECO:0007669"/>
    <property type="project" value="UniProtKB-KW"/>
</dbReference>
<evidence type="ECO:0000256" key="1">
    <source>
        <dbReference type="ARBA" id="ARBA00004123"/>
    </source>
</evidence>
<sequence>MAIAPGKYSESGGTDGGGGGGGIGGAAAFSSAAMNNGGIRGKGIMLFGVRLMEGGGGGSSFRKSASMNNLVQYDEQPQESNIDAAGYASDDVVHLSARSRERKRGVPWTEEEHRLFLVGLQKVGKGDWRGISRNFVKTRTPTQVASHAQKYFLRRTNHNRRRRRSSLFDITTDTCLNSLNDDMNQKTSPNLKYEPEKYVMTSFPLIPSRLQLTGGGDHNSIDTLTLGRPSTTKQAGNLMPPIPIPPSTKMAKLNLSTSDNYKHREPPLPLTLNLTTSTSISTPTTSSDQQSSSPSRHIVVKFQEMSDIDSKEDGQTSKAKVSHKSSKSQATGPSTLTGTSVPRLAMAISNYIALLKTQEQPQEVCVIVEYLQKFPLRYALLTTSPTPQSLISHVFQSAAISPRAKSKQLDIEFNLYRTNLALTKEEFTIFLGLSDCSCKPSTFVTPSSAQLLTMFKAMGYKFEEKVEPNLSKIMKYQLPTPWHFLSLVPTRCLFGFISGRNLGKTDLWIVMFELFYDINVDYVSILWEDFLTFLLASKNRFLINYPRWWSIIIHDVINNSNLTLDATP</sequence>
<dbReference type="NCBIfam" id="TIGR01557">
    <property type="entry name" value="myb_SHAQKYF"/>
    <property type="match status" value="1"/>
</dbReference>
<feature type="compositionally biased region" description="Low complexity" evidence="6">
    <location>
        <begin position="270"/>
        <end position="295"/>
    </location>
</feature>
<name>A0AA36E187_LACSI</name>
<dbReference type="GO" id="GO:0009739">
    <property type="term" value="P:response to gibberellin"/>
    <property type="evidence" value="ECO:0007669"/>
    <property type="project" value="TreeGrafter"/>
</dbReference>
<feature type="domain" description="SANT" evidence="8">
    <location>
        <begin position="103"/>
        <end position="156"/>
    </location>
</feature>
<dbReference type="PROSITE" id="PS50090">
    <property type="entry name" value="MYB_LIKE"/>
    <property type="match status" value="1"/>
</dbReference>
<keyword evidence="5" id="KW-0539">Nucleus</keyword>
<dbReference type="GO" id="GO:0006355">
    <property type="term" value="P:regulation of DNA-templated transcription"/>
    <property type="evidence" value="ECO:0007669"/>
    <property type="project" value="UniProtKB-ARBA"/>
</dbReference>
<dbReference type="GO" id="GO:0005634">
    <property type="term" value="C:nucleus"/>
    <property type="evidence" value="ECO:0007669"/>
    <property type="project" value="UniProtKB-SubCell"/>
</dbReference>
<keyword evidence="3" id="KW-0238">DNA-binding</keyword>
<dbReference type="InterPro" id="IPR006447">
    <property type="entry name" value="Myb_dom_plants"/>
</dbReference>
<dbReference type="InterPro" id="IPR017884">
    <property type="entry name" value="SANT_dom"/>
</dbReference>
<dbReference type="Gene3D" id="1.10.10.60">
    <property type="entry name" value="Homeodomain-like"/>
    <property type="match status" value="1"/>
</dbReference>
<dbReference type="FunFam" id="1.10.10.60:FF:000009">
    <property type="entry name" value="transcription factor MYB1R1"/>
    <property type="match status" value="1"/>
</dbReference>
<comment type="subcellular location">
    <subcellularLocation>
        <location evidence="1">Nucleus</location>
    </subcellularLocation>
</comment>
<dbReference type="GO" id="GO:0009723">
    <property type="term" value="P:response to ethylene"/>
    <property type="evidence" value="ECO:0007669"/>
    <property type="project" value="TreeGrafter"/>
</dbReference>
<evidence type="ECO:0000259" key="7">
    <source>
        <dbReference type="PROSITE" id="PS50090"/>
    </source>
</evidence>
<evidence type="ECO:0000256" key="2">
    <source>
        <dbReference type="ARBA" id="ARBA00023015"/>
    </source>
</evidence>
<organism evidence="10 11">
    <name type="scientific">Lactuca saligna</name>
    <name type="common">Willowleaf lettuce</name>
    <dbReference type="NCBI Taxonomy" id="75948"/>
    <lineage>
        <taxon>Eukaryota</taxon>
        <taxon>Viridiplantae</taxon>
        <taxon>Streptophyta</taxon>
        <taxon>Embryophyta</taxon>
        <taxon>Tracheophyta</taxon>
        <taxon>Spermatophyta</taxon>
        <taxon>Magnoliopsida</taxon>
        <taxon>eudicotyledons</taxon>
        <taxon>Gunneridae</taxon>
        <taxon>Pentapetalae</taxon>
        <taxon>asterids</taxon>
        <taxon>campanulids</taxon>
        <taxon>Asterales</taxon>
        <taxon>Asteraceae</taxon>
        <taxon>Cichorioideae</taxon>
        <taxon>Cichorieae</taxon>
        <taxon>Lactucinae</taxon>
        <taxon>Lactuca</taxon>
    </lineage>
</organism>
<dbReference type="Pfam" id="PF00249">
    <property type="entry name" value="Myb_DNA-binding"/>
    <property type="match status" value="1"/>
</dbReference>
<feature type="region of interest" description="Disordered" evidence="6">
    <location>
        <begin position="227"/>
        <end position="339"/>
    </location>
</feature>
<keyword evidence="11" id="KW-1185">Reference proteome</keyword>
<protein>
    <submittedName>
        <fullName evidence="10">Uncharacterized protein</fullName>
    </submittedName>
</protein>
<feature type="domain" description="Myb-like" evidence="7">
    <location>
        <begin position="100"/>
        <end position="152"/>
    </location>
</feature>
<keyword evidence="4" id="KW-0804">Transcription</keyword>
<evidence type="ECO:0000259" key="8">
    <source>
        <dbReference type="PROSITE" id="PS51293"/>
    </source>
</evidence>
<dbReference type="PROSITE" id="PS51294">
    <property type="entry name" value="HTH_MYB"/>
    <property type="match status" value="1"/>
</dbReference>
<reference evidence="10" key="1">
    <citation type="submission" date="2023-04" db="EMBL/GenBank/DDBJ databases">
        <authorList>
            <person name="Vijverberg K."/>
            <person name="Xiong W."/>
            <person name="Schranz E."/>
        </authorList>
    </citation>
    <scope>NUCLEOTIDE SEQUENCE</scope>
</reference>
<evidence type="ECO:0000256" key="4">
    <source>
        <dbReference type="ARBA" id="ARBA00023163"/>
    </source>
</evidence>
<dbReference type="SUPFAM" id="SSF46689">
    <property type="entry name" value="Homeodomain-like"/>
    <property type="match status" value="1"/>
</dbReference>
<accession>A0AA36E187</accession>
<evidence type="ECO:0000259" key="9">
    <source>
        <dbReference type="PROSITE" id="PS51294"/>
    </source>
</evidence>
<dbReference type="Proteomes" id="UP001177003">
    <property type="component" value="Chromosome 4"/>
</dbReference>
<evidence type="ECO:0000313" key="11">
    <source>
        <dbReference type="Proteomes" id="UP001177003"/>
    </source>
</evidence>
<feature type="compositionally biased region" description="Polar residues" evidence="6">
    <location>
        <begin position="329"/>
        <end position="339"/>
    </location>
</feature>
<evidence type="ECO:0000313" key="10">
    <source>
        <dbReference type="EMBL" id="CAI9278365.1"/>
    </source>
</evidence>
<dbReference type="PROSITE" id="PS51293">
    <property type="entry name" value="SANT"/>
    <property type="match status" value="1"/>
</dbReference>
<dbReference type="PANTHER" id="PTHR44191">
    <property type="entry name" value="TRANSCRIPTION FACTOR KUA1"/>
    <property type="match status" value="1"/>
</dbReference>
<proteinExistence type="predicted"/>
<dbReference type="AlphaFoldDB" id="A0AA36E187"/>
<keyword evidence="2" id="KW-0805">Transcription regulation</keyword>
<dbReference type="CDD" id="cd00167">
    <property type="entry name" value="SANT"/>
    <property type="match status" value="1"/>
</dbReference>
<dbReference type="InterPro" id="IPR001005">
    <property type="entry name" value="SANT/Myb"/>
</dbReference>
<dbReference type="InterPro" id="IPR052245">
    <property type="entry name" value="Plant_Stress_Dev_TF"/>
</dbReference>
<evidence type="ECO:0000256" key="3">
    <source>
        <dbReference type="ARBA" id="ARBA00023125"/>
    </source>
</evidence>
<dbReference type="PANTHER" id="PTHR44191:SF64">
    <property type="entry name" value="TRANSCRIPTION FACTOR MYB1R1"/>
    <property type="match status" value="1"/>
</dbReference>
<dbReference type="InterPro" id="IPR009057">
    <property type="entry name" value="Homeodomain-like_sf"/>
</dbReference>
<evidence type="ECO:0000256" key="6">
    <source>
        <dbReference type="SAM" id="MobiDB-lite"/>
    </source>
</evidence>
<evidence type="ECO:0000256" key="5">
    <source>
        <dbReference type="ARBA" id="ARBA00023242"/>
    </source>
</evidence>
<dbReference type="InterPro" id="IPR017930">
    <property type="entry name" value="Myb_dom"/>
</dbReference>
<dbReference type="EMBL" id="OX465080">
    <property type="protein sequence ID" value="CAI9278365.1"/>
    <property type="molecule type" value="Genomic_DNA"/>
</dbReference>
<gene>
    <name evidence="10" type="ORF">LSALG_LOCUS18234</name>
</gene>
<feature type="domain" description="HTH myb-type" evidence="9">
    <location>
        <begin position="100"/>
        <end position="156"/>
    </location>
</feature>